<dbReference type="SUPFAM" id="SSF140996">
    <property type="entry name" value="Hermes dimerisation domain"/>
    <property type="match status" value="1"/>
</dbReference>
<comment type="subcellular location">
    <subcellularLocation>
        <location evidence="1">Nucleus</location>
    </subcellularLocation>
</comment>
<organism evidence="6">
    <name type="scientific">Petromyzon marinus</name>
    <name type="common">Sea lamprey</name>
    <dbReference type="NCBI Taxonomy" id="7757"/>
    <lineage>
        <taxon>Eukaryota</taxon>
        <taxon>Metazoa</taxon>
        <taxon>Chordata</taxon>
        <taxon>Craniata</taxon>
        <taxon>Vertebrata</taxon>
        <taxon>Cyclostomata</taxon>
        <taxon>Hyperoartia</taxon>
        <taxon>Petromyzontiformes</taxon>
        <taxon>Petromyzontidae</taxon>
        <taxon>Petromyzon</taxon>
    </lineage>
</organism>
<dbReference type="PANTHER" id="PTHR46481:SF10">
    <property type="entry name" value="ZINC FINGER BED DOMAIN-CONTAINING PROTEIN 39"/>
    <property type="match status" value="1"/>
</dbReference>
<dbReference type="STRING" id="7757.ENSPMAP00000007519"/>
<evidence type="ECO:0000256" key="5">
    <source>
        <dbReference type="ARBA" id="ARBA00023242"/>
    </source>
</evidence>
<evidence type="ECO:0000256" key="4">
    <source>
        <dbReference type="ARBA" id="ARBA00022833"/>
    </source>
</evidence>
<protein>
    <submittedName>
        <fullName evidence="6">Uncharacterized protein</fullName>
    </submittedName>
</protein>
<keyword evidence="3" id="KW-0863">Zinc-finger</keyword>
<name>S4RQN3_PETMA</name>
<dbReference type="GeneTree" id="ENSGT00940000161131"/>
<evidence type="ECO:0000256" key="2">
    <source>
        <dbReference type="ARBA" id="ARBA00022723"/>
    </source>
</evidence>
<dbReference type="AlphaFoldDB" id="S4RQN3"/>
<reference evidence="6" key="2">
    <citation type="submission" date="2025-09" db="UniProtKB">
        <authorList>
            <consortium name="Ensembl"/>
        </authorList>
    </citation>
    <scope>IDENTIFICATION</scope>
</reference>
<evidence type="ECO:0000256" key="3">
    <source>
        <dbReference type="ARBA" id="ARBA00022771"/>
    </source>
</evidence>
<dbReference type="SUPFAM" id="SSF53098">
    <property type="entry name" value="Ribonuclease H-like"/>
    <property type="match status" value="1"/>
</dbReference>
<keyword evidence="2" id="KW-0479">Metal-binding</keyword>
<dbReference type="HOGENOM" id="CLU_009123_12_0_1"/>
<dbReference type="Ensembl" id="ENSPMAT00000007553.1">
    <property type="protein sequence ID" value="ENSPMAP00000007519.1"/>
    <property type="gene ID" value="ENSPMAG00000006822.1"/>
</dbReference>
<dbReference type="OMA" id="KADICHS"/>
<dbReference type="InterPro" id="IPR012337">
    <property type="entry name" value="RNaseH-like_sf"/>
</dbReference>
<keyword evidence="5" id="KW-0539">Nucleus</keyword>
<dbReference type="GO" id="GO:0005634">
    <property type="term" value="C:nucleus"/>
    <property type="evidence" value="ECO:0007669"/>
    <property type="project" value="UniProtKB-SubCell"/>
</dbReference>
<keyword evidence="4" id="KW-0862">Zinc</keyword>
<evidence type="ECO:0000256" key="1">
    <source>
        <dbReference type="ARBA" id="ARBA00004123"/>
    </source>
</evidence>
<dbReference type="GO" id="GO:0008270">
    <property type="term" value="F:zinc ion binding"/>
    <property type="evidence" value="ECO:0007669"/>
    <property type="project" value="UniProtKB-KW"/>
</dbReference>
<proteinExistence type="predicted"/>
<sequence length="391" mass="44433">RMDNNNEGFRQGSVALSPTDSMYNSVTTATGAIRSTWCPEHRKYTESVIYFLTKDNLPLNTVEKPGFKHMLKVLNSSYKVPDVGFFSKVVLPRVYNEIFQNLLEILHKNCMGLFAMAARTRKIESEVHMYFMVHYIDVNWNMHRCWLHEEHCSSRGLRTEELDAVLKHVLMVWGLKAKNMVAFTTDLTSDIVNTCALHGSYFVPCVNWCLSLAIHKGLNGMRLQSLVEASKVVARKFQGLCSAPTQGRLEREEHMSSWIETLELLQEMHHIYTSPLDSHSSSNLEQLPLLNLQDLDSLQSVVLVLQALRRFVVKLACEPHVPASALEPLLQHVKGILVEEHSDTPTSLCLKADICHSLSFLYTDRVDTAKFLQLCTILDPRCHRQAPLVSA</sequence>
<reference evidence="6" key="1">
    <citation type="submission" date="2025-08" db="UniProtKB">
        <authorList>
            <consortium name="Ensembl"/>
        </authorList>
    </citation>
    <scope>IDENTIFICATION</scope>
</reference>
<accession>S4RQN3</accession>
<dbReference type="InterPro" id="IPR052035">
    <property type="entry name" value="ZnF_BED_domain_contain"/>
</dbReference>
<dbReference type="PANTHER" id="PTHR46481">
    <property type="entry name" value="ZINC FINGER BED DOMAIN-CONTAINING PROTEIN 4"/>
    <property type="match status" value="1"/>
</dbReference>
<evidence type="ECO:0000313" key="6">
    <source>
        <dbReference type="Ensembl" id="ENSPMAP00000007519.1"/>
    </source>
</evidence>